<evidence type="ECO:0000256" key="4">
    <source>
        <dbReference type="SAM" id="MobiDB-lite"/>
    </source>
</evidence>
<evidence type="ECO:0000256" key="2">
    <source>
        <dbReference type="ARBA" id="ARBA00022771"/>
    </source>
</evidence>
<feature type="compositionally biased region" description="Low complexity" evidence="4">
    <location>
        <begin position="887"/>
        <end position="898"/>
    </location>
</feature>
<reference evidence="6" key="1">
    <citation type="submission" date="2019-12" db="EMBL/GenBank/DDBJ databases">
        <authorList>
            <person name="Scholes J."/>
        </authorList>
    </citation>
    <scope>NUCLEOTIDE SEQUENCE</scope>
</reference>
<feature type="domain" description="CW-type" evidence="5">
    <location>
        <begin position="581"/>
        <end position="634"/>
    </location>
</feature>
<dbReference type="InterPro" id="IPR011124">
    <property type="entry name" value="Znf_CW"/>
</dbReference>
<feature type="compositionally biased region" description="Polar residues" evidence="4">
    <location>
        <begin position="1161"/>
        <end position="1173"/>
    </location>
</feature>
<feature type="region of interest" description="Disordered" evidence="4">
    <location>
        <begin position="392"/>
        <end position="413"/>
    </location>
</feature>
<feature type="compositionally biased region" description="Basic and acidic residues" evidence="4">
    <location>
        <begin position="1235"/>
        <end position="1250"/>
    </location>
</feature>
<keyword evidence="2" id="KW-0863">Zinc-finger</keyword>
<feature type="compositionally biased region" description="Polar residues" evidence="4">
    <location>
        <begin position="173"/>
        <end position="182"/>
    </location>
</feature>
<feature type="region of interest" description="Disordered" evidence="4">
    <location>
        <begin position="214"/>
        <end position="237"/>
    </location>
</feature>
<feature type="compositionally biased region" description="Basic and acidic residues" evidence="4">
    <location>
        <begin position="742"/>
        <end position="751"/>
    </location>
</feature>
<feature type="compositionally biased region" description="Polar residues" evidence="4">
    <location>
        <begin position="808"/>
        <end position="818"/>
    </location>
</feature>
<feature type="compositionally biased region" description="Basic and acidic residues" evidence="4">
    <location>
        <begin position="525"/>
        <end position="541"/>
    </location>
</feature>
<keyword evidence="3" id="KW-0862">Zinc</keyword>
<dbReference type="OrthoDB" id="757982at2759"/>
<dbReference type="GO" id="GO:0008270">
    <property type="term" value="F:zinc ion binding"/>
    <property type="evidence" value="ECO:0007669"/>
    <property type="project" value="UniProtKB-KW"/>
</dbReference>
<dbReference type="Pfam" id="PF24756">
    <property type="entry name" value="THD_CWZF3-5-7"/>
    <property type="match status" value="1"/>
</dbReference>
<feature type="region of interest" description="Disordered" evidence="4">
    <location>
        <begin position="90"/>
        <end position="185"/>
    </location>
</feature>
<sequence length="1496" mass="162949">MISVGSRDGRKRVGLGLEMEETELEEGEALSCNNEAQDSTIDPDIALSYIGEKLQNVLGHFQKDFEGGVSAENLGAKFGGYGSFLPTYQRSPSWSHTKSPAEAHHNHDPPRSPKRLQVEEQRRNPHASSSASPLGRPRVASGKAASIGSSTKDNNSHLQSRPAEESGLRSGNVKKSVNPSDQRTLKVRIKVGSENLPTQKNAEIYSGLGLVVSPSSSLDDSPTTSEREFGKLTEAPEASPTSILQIMTTFPGESLLSPLSEDLTCLTEKKKPRGKFETKTVDKAGVESFGMLENGSHFSKCNQKKAKLSEKCDVSSVELTNHKKYGNMDHGKGSFVKKEKETEIDTLGCEDLVSNALKLPLLSDSQNNLFEPGKVETFSSLVKDNLDNESSQAIDGVENSSGKLSASGKTSESKRGILVSNNAVCPSVDQSESIVFKGRESEEGLKPAVTKPSTGGKKKQKVAYSTGAQGASSSKIDSRDLQKDHKKPRDRYKDFFGDVEFEDEDNESISGEIKSPAWLKNPPVDGKRGSSDDPMSKEKNDINISQKPPPQVPGNCLGPASQSAPPNGNGLSSEAPAGSVPLVQEDWVECDKCQKWRLLPLGTNVSSLPDKWICRMLTWLPGMNRCSIPQEETTNALRTLYNPAALIPGPTSESQHSQLNNNSAVNSMQIGKADARYPVQENQNRVSQTMILNGKKKHGTVKAASSNDLDGSTYSSNSRKKSLGTSSKTSKLNSGKNSPVEKYGDHKKEKPSLSNSSDRGTNLKIRSKREADMEGSRASKRIKNEELSLEDEYWTSDNGGSSLKAGRMSTSLSNNTLGNDKRKYNSQTDLSEAKKDMVPGVIADTHVPGSSVNGLPFPEKCDEKDSIRKRKAKEQNDQRKEKKARVSKSGGKDSNGSKATVETGRRSWSHKDDRDGQLSKNAQAADFLKSDMGSVNPTVAANSSSSMVSGSHKNKSIGQEVRSSPVESVSSSPLRYPNTDKVESNKNKEMKKDGELSGEDERGGMVKNDEILNVNNPVTDVHADTYASIKNSSEQYKVEEKASSQKKKYGKGLSSHLKDKARASGSDLGKIQNSSHESLHREHVYEERPKSRKNKSDDKSGTPSKGEKFIGKHEIAGGTLSESSKGQNQKKFVHEEKDIIKNQDKKHNVHQEQAHEKLPRKSNQAEANGNGKSHSLPPLARISTEPLSGAQKENGVKNSALDLDNGEGQKAPNQRMKAENSNGQPMRHSTPNSHKVRDIDAPSPLRRDSSSHAANSALKEAKDLKHLADRLKNTGSTETIGFYFQAALKFLHGASLLENGSNEATKHNDLMHSMHIYSSTAKLCEFCAHEYERSKDMAAASLAYKCMEVAYLRVVYSSHNSASRDRNELQTALQIVAPGESPSSSASDVDNLNHQITTDKAALPKAVGSPQVSGSHIITSRNRSGFLRILNFAQDVNFAMEASRKSRTAFTAATAKLGESSNKESLNSLKKALDFNFQDVEELLRLVRFAMEAINR</sequence>
<feature type="compositionally biased region" description="Polar residues" evidence="4">
    <location>
        <begin position="466"/>
        <end position="475"/>
    </location>
</feature>
<feature type="compositionally biased region" description="Low complexity" evidence="4">
    <location>
        <begin position="939"/>
        <end position="951"/>
    </location>
</feature>
<feature type="compositionally biased region" description="Low complexity" evidence="4">
    <location>
        <begin position="960"/>
        <end position="973"/>
    </location>
</feature>
<feature type="compositionally biased region" description="Polar residues" evidence="4">
    <location>
        <begin position="1120"/>
        <end position="1130"/>
    </location>
</feature>
<feature type="compositionally biased region" description="Low complexity" evidence="4">
    <location>
        <begin position="723"/>
        <end position="738"/>
    </location>
</feature>
<dbReference type="Pfam" id="PF07496">
    <property type="entry name" value="zf-CW"/>
    <property type="match status" value="1"/>
</dbReference>
<name>A0A9N7RFE4_STRHE</name>
<dbReference type="EMBL" id="CACSLK010027752">
    <property type="protein sequence ID" value="CAA0828183.1"/>
    <property type="molecule type" value="Genomic_DNA"/>
</dbReference>
<organism evidence="6 7">
    <name type="scientific">Striga hermonthica</name>
    <name type="common">Purple witchweed</name>
    <name type="synonym">Buchnera hermonthica</name>
    <dbReference type="NCBI Taxonomy" id="68872"/>
    <lineage>
        <taxon>Eukaryota</taxon>
        <taxon>Viridiplantae</taxon>
        <taxon>Streptophyta</taxon>
        <taxon>Embryophyta</taxon>
        <taxon>Tracheophyta</taxon>
        <taxon>Spermatophyta</taxon>
        <taxon>Magnoliopsida</taxon>
        <taxon>eudicotyledons</taxon>
        <taxon>Gunneridae</taxon>
        <taxon>Pentapetalae</taxon>
        <taxon>asterids</taxon>
        <taxon>lamiids</taxon>
        <taxon>Lamiales</taxon>
        <taxon>Orobanchaceae</taxon>
        <taxon>Buchnereae</taxon>
        <taxon>Striga</taxon>
    </lineage>
</organism>
<feature type="compositionally biased region" description="Low complexity" evidence="4">
    <location>
        <begin position="214"/>
        <end position="224"/>
    </location>
</feature>
<feature type="compositionally biased region" description="Basic and acidic residues" evidence="4">
    <location>
        <begin position="1132"/>
        <end position="1159"/>
    </location>
</feature>
<feature type="region of interest" description="Disordered" evidence="4">
    <location>
        <begin position="691"/>
        <end position="1253"/>
    </location>
</feature>
<feature type="compositionally biased region" description="Polar residues" evidence="4">
    <location>
        <begin position="703"/>
        <end position="717"/>
    </location>
</feature>
<keyword evidence="7" id="KW-1185">Reference proteome</keyword>
<feature type="compositionally biased region" description="Polar residues" evidence="4">
    <location>
        <begin position="147"/>
        <end position="159"/>
    </location>
</feature>
<feature type="compositionally biased region" description="Basic and acidic residues" evidence="4">
    <location>
        <begin position="978"/>
        <end position="1010"/>
    </location>
</feature>
<feature type="compositionally biased region" description="Basic and acidic residues" evidence="4">
    <location>
        <begin position="99"/>
        <end position="123"/>
    </location>
</feature>
<dbReference type="Proteomes" id="UP001153555">
    <property type="component" value="Unassembled WGS sequence"/>
</dbReference>
<evidence type="ECO:0000256" key="1">
    <source>
        <dbReference type="ARBA" id="ARBA00022723"/>
    </source>
</evidence>
<feature type="compositionally biased region" description="Acidic residues" evidence="4">
    <location>
        <begin position="497"/>
        <end position="507"/>
    </location>
</feature>
<accession>A0A9N7RFE4</accession>
<dbReference type="PROSITE" id="PS51050">
    <property type="entry name" value="ZF_CW"/>
    <property type="match status" value="1"/>
</dbReference>
<dbReference type="Gene3D" id="3.30.40.100">
    <property type="match status" value="1"/>
</dbReference>
<protein>
    <submittedName>
        <fullName evidence="6">CW-type Zinc Finger</fullName>
    </submittedName>
</protein>
<proteinExistence type="predicted"/>
<dbReference type="InterPro" id="IPR055300">
    <property type="entry name" value="CWZF3/5/7"/>
</dbReference>
<dbReference type="PANTHER" id="PTHR46524:SF7">
    <property type="entry name" value="CW-TYPE ZINC FINGER"/>
    <property type="match status" value="1"/>
</dbReference>
<feature type="compositionally biased region" description="Basic and acidic residues" evidence="4">
    <location>
        <begin position="768"/>
        <end position="786"/>
    </location>
</feature>
<comment type="caution">
    <text evidence="6">The sequence shown here is derived from an EMBL/GenBank/DDBJ whole genome shotgun (WGS) entry which is preliminary data.</text>
</comment>
<gene>
    <name evidence="6" type="ORF">SHERM_23878</name>
</gene>
<evidence type="ECO:0000259" key="5">
    <source>
        <dbReference type="PROSITE" id="PS51050"/>
    </source>
</evidence>
<evidence type="ECO:0000313" key="6">
    <source>
        <dbReference type="EMBL" id="CAA0828183.1"/>
    </source>
</evidence>
<evidence type="ECO:0000256" key="3">
    <source>
        <dbReference type="ARBA" id="ARBA00022833"/>
    </source>
</evidence>
<feature type="compositionally biased region" description="Polar residues" evidence="4">
    <location>
        <begin position="1219"/>
        <end position="1233"/>
    </location>
</feature>
<dbReference type="InterPro" id="IPR056406">
    <property type="entry name" value="THD_CWZF3/5/7"/>
</dbReference>
<feature type="region of interest" description="Disordered" evidence="4">
    <location>
        <begin position="1"/>
        <end position="37"/>
    </location>
</feature>
<feature type="compositionally biased region" description="Acidic residues" evidence="4">
    <location>
        <begin position="18"/>
        <end position="28"/>
    </location>
</feature>
<feature type="compositionally biased region" description="Basic and acidic residues" evidence="4">
    <location>
        <begin position="903"/>
        <end position="917"/>
    </location>
</feature>
<feature type="region of interest" description="Disordered" evidence="4">
    <location>
        <begin position="436"/>
        <end position="577"/>
    </location>
</feature>
<keyword evidence="1" id="KW-0479">Metal-binding</keyword>
<feature type="compositionally biased region" description="Polar residues" evidence="4">
    <location>
        <begin position="392"/>
        <end position="410"/>
    </location>
</feature>
<feature type="compositionally biased region" description="Polar residues" evidence="4">
    <location>
        <begin position="560"/>
        <end position="572"/>
    </location>
</feature>
<dbReference type="PANTHER" id="PTHR46524">
    <property type="entry name" value="CW-TYPE ZINC FINGER"/>
    <property type="match status" value="1"/>
</dbReference>
<feature type="compositionally biased region" description="Basic and acidic residues" evidence="4">
    <location>
        <begin position="1077"/>
        <end position="1115"/>
    </location>
</feature>
<evidence type="ECO:0000313" key="7">
    <source>
        <dbReference type="Proteomes" id="UP001153555"/>
    </source>
</evidence>